<name>A0A9K3Q842_9STRA</name>
<dbReference type="Proteomes" id="UP000693970">
    <property type="component" value="Unassembled WGS sequence"/>
</dbReference>
<sequence>MEYSLSDKTDRHLASRALRFDDDETPNSQSMKAALSTKRKAVGSRVEGKKDKFSLTLPSWSGKSIPELWQRYDLSKSISAHDAEEVDAFSTQCNIGRKKPQESELADKKKQKILFTQEYDEAEWNRMFKLLLAFREKNQHTGVPPLWEKNPDLALWVQRQRQIYRETLGSNFQYRIFFNTKEASRMERLDSINFIWDYERFSWDMHYAKLNQIIEEVRKDNPDFQKAHFLPTLGKGILTDDMKTWIKIQIKSLEDPHELSVERQEQLAALFNMKDVAENQQQTK</sequence>
<keyword evidence="3" id="KW-0547">Nucleotide-binding</keyword>
<dbReference type="AlphaFoldDB" id="A0A9K3Q842"/>
<keyword evidence="4" id="KW-1185">Reference proteome</keyword>
<evidence type="ECO:0000256" key="1">
    <source>
        <dbReference type="SAM" id="MobiDB-lite"/>
    </source>
</evidence>
<keyword evidence="3" id="KW-0347">Helicase</keyword>
<dbReference type="Pfam" id="PF03457">
    <property type="entry name" value="HA"/>
    <property type="match status" value="1"/>
</dbReference>
<dbReference type="PANTHER" id="PTHR33418:SF1">
    <property type="entry name" value="HELICASE-ASSOCIATED DOMAIN-CONTAINING PROTEIN"/>
    <property type="match status" value="1"/>
</dbReference>
<evidence type="ECO:0000259" key="2">
    <source>
        <dbReference type="Pfam" id="PF03457"/>
    </source>
</evidence>
<evidence type="ECO:0000313" key="3">
    <source>
        <dbReference type="EMBL" id="KAG7374456.1"/>
    </source>
</evidence>
<feature type="region of interest" description="Disordered" evidence="1">
    <location>
        <begin position="16"/>
        <end position="39"/>
    </location>
</feature>
<keyword evidence="3" id="KW-0067">ATP-binding</keyword>
<dbReference type="OrthoDB" id="513765at2759"/>
<dbReference type="EMBL" id="JAGRRH010000001">
    <property type="protein sequence ID" value="KAG7374456.1"/>
    <property type="molecule type" value="Genomic_DNA"/>
</dbReference>
<organism evidence="3 4">
    <name type="scientific">Nitzschia inconspicua</name>
    <dbReference type="NCBI Taxonomy" id="303405"/>
    <lineage>
        <taxon>Eukaryota</taxon>
        <taxon>Sar</taxon>
        <taxon>Stramenopiles</taxon>
        <taxon>Ochrophyta</taxon>
        <taxon>Bacillariophyta</taxon>
        <taxon>Bacillariophyceae</taxon>
        <taxon>Bacillariophycidae</taxon>
        <taxon>Bacillariales</taxon>
        <taxon>Bacillariaceae</taxon>
        <taxon>Nitzschia</taxon>
    </lineage>
</organism>
<dbReference type="PANTHER" id="PTHR33418">
    <property type="entry name" value="HELICASE-ASSOCIATED"/>
    <property type="match status" value="1"/>
</dbReference>
<reference evidence="3" key="2">
    <citation type="submission" date="2021-04" db="EMBL/GenBank/DDBJ databases">
        <authorList>
            <person name="Podell S."/>
        </authorList>
    </citation>
    <scope>NUCLEOTIDE SEQUENCE</scope>
    <source>
        <strain evidence="3">Hildebrandi</strain>
    </source>
</reference>
<keyword evidence="3" id="KW-0378">Hydrolase</keyword>
<evidence type="ECO:0000313" key="4">
    <source>
        <dbReference type="Proteomes" id="UP000693970"/>
    </source>
</evidence>
<dbReference type="GO" id="GO:0004386">
    <property type="term" value="F:helicase activity"/>
    <property type="evidence" value="ECO:0007669"/>
    <property type="project" value="UniProtKB-KW"/>
</dbReference>
<dbReference type="InterPro" id="IPR005114">
    <property type="entry name" value="Helicase_assoc"/>
</dbReference>
<reference evidence="3" key="1">
    <citation type="journal article" date="2021" name="Sci. Rep.">
        <title>Diploid genomic architecture of Nitzschia inconspicua, an elite biomass production diatom.</title>
        <authorList>
            <person name="Oliver A."/>
            <person name="Podell S."/>
            <person name="Pinowska A."/>
            <person name="Traller J.C."/>
            <person name="Smith S.R."/>
            <person name="McClure R."/>
            <person name="Beliaev A."/>
            <person name="Bohutskyi P."/>
            <person name="Hill E.A."/>
            <person name="Rabines A."/>
            <person name="Zheng H."/>
            <person name="Allen L.Z."/>
            <person name="Kuo A."/>
            <person name="Grigoriev I.V."/>
            <person name="Allen A.E."/>
            <person name="Hazlebeck D."/>
            <person name="Allen E.E."/>
        </authorList>
    </citation>
    <scope>NUCLEOTIDE SEQUENCE</scope>
    <source>
        <strain evidence="3">Hildebrandi</strain>
    </source>
</reference>
<proteinExistence type="predicted"/>
<protein>
    <submittedName>
        <fullName evidence="3">Helicase domain protein</fullName>
    </submittedName>
</protein>
<comment type="caution">
    <text evidence="3">The sequence shown here is derived from an EMBL/GenBank/DDBJ whole genome shotgun (WGS) entry which is preliminary data.</text>
</comment>
<accession>A0A9K3Q842</accession>
<feature type="domain" description="Helicase-associated" evidence="2">
    <location>
        <begin position="121"/>
        <end position="194"/>
    </location>
</feature>
<gene>
    <name evidence="3" type="ORF">IV203_013551</name>
</gene>